<accession>A0ABU8NHU1</accession>
<keyword evidence="2 7" id="KW-0813">Transport</keyword>
<evidence type="ECO:0000256" key="1">
    <source>
        <dbReference type="ARBA" id="ARBA00004571"/>
    </source>
</evidence>
<evidence type="ECO:0000259" key="9">
    <source>
        <dbReference type="Pfam" id="PF07715"/>
    </source>
</evidence>
<dbReference type="InterPro" id="IPR023997">
    <property type="entry name" value="TonB-dep_OMP_SusC/RagA_CS"/>
</dbReference>
<gene>
    <name evidence="10" type="ORF">WAE58_05275</name>
</gene>
<evidence type="ECO:0000256" key="2">
    <source>
        <dbReference type="ARBA" id="ARBA00022448"/>
    </source>
</evidence>
<dbReference type="Proteomes" id="UP001378956">
    <property type="component" value="Unassembled WGS sequence"/>
</dbReference>
<dbReference type="SUPFAM" id="SSF49464">
    <property type="entry name" value="Carboxypeptidase regulatory domain-like"/>
    <property type="match status" value="1"/>
</dbReference>
<feature type="domain" description="TonB-dependent receptor plug" evidence="9">
    <location>
        <begin position="218"/>
        <end position="325"/>
    </location>
</feature>
<keyword evidence="6 7" id="KW-0998">Cell outer membrane</keyword>
<name>A0ABU8NHU1_9SPHI</name>
<dbReference type="InterPro" id="IPR037066">
    <property type="entry name" value="Plug_dom_sf"/>
</dbReference>
<dbReference type="InterPro" id="IPR023996">
    <property type="entry name" value="TonB-dep_OMP_SusC/RagA"/>
</dbReference>
<comment type="similarity">
    <text evidence="7">Belongs to the TonB-dependent receptor family.</text>
</comment>
<dbReference type="Gene3D" id="2.60.40.1120">
    <property type="entry name" value="Carboxypeptidase-like, regulatory domain"/>
    <property type="match status" value="1"/>
</dbReference>
<dbReference type="Pfam" id="PF13715">
    <property type="entry name" value="CarbopepD_reg_2"/>
    <property type="match status" value="1"/>
</dbReference>
<dbReference type="Pfam" id="PF07660">
    <property type="entry name" value="STN"/>
    <property type="match status" value="1"/>
</dbReference>
<dbReference type="InterPro" id="IPR036942">
    <property type="entry name" value="Beta-barrel_TonB_sf"/>
</dbReference>
<evidence type="ECO:0000256" key="4">
    <source>
        <dbReference type="ARBA" id="ARBA00022692"/>
    </source>
</evidence>
<evidence type="ECO:0000256" key="3">
    <source>
        <dbReference type="ARBA" id="ARBA00022452"/>
    </source>
</evidence>
<comment type="caution">
    <text evidence="10">The sequence shown here is derived from an EMBL/GenBank/DDBJ whole genome shotgun (WGS) entry which is preliminary data.</text>
</comment>
<reference evidence="10 11" key="1">
    <citation type="submission" date="2024-03" db="EMBL/GenBank/DDBJ databases">
        <title>Sequence of Lycoming College Course Isolates.</title>
        <authorList>
            <person name="Plotts O."/>
            <person name="Newman J."/>
        </authorList>
    </citation>
    <scope>NUCLEOTIDE SEQUENCE [LARGE SCALE GENOMIC DNA]</scope>
    <source>
        <strain evidence="10 11">CJB-3</strain>
    </source>
</reference>
<evidence type="ECO:0000259" key="8">
    <source>
        <dbReference type="Pfam" id="PF07660"/>
    </source>
</evidence>
<keyword evidence="3 7" id="KW-1134">Transmembrane beta strand</keyword>
<comment type="subcellular location">
    <subcellularLocation>
        <location evidence="1 7">Cell outer membrane</location>
        <topology evidence="1 7">Multi-pass membrane protein</topology>
    </subcellularLocation>
</comment>
<dbReference type="Pfam" id="PF07715">
    <property type="entry name" value="Plug"/>
    <property type="match status" value="1"/>
</dbReference>
<dbReference type="SUPFAM" id="SSF56935">
    <property type="entry name" value="Porins"/>
    <property type="match status" value="1"/>
</dbReference>
<dbReference type="NCBIfam" id="TIGR04056">
    <property type="entry name" value="OMP_RagA_SusC"/>
    <property type="match status" value="1"/>
</dbReference>
<evidence type="ECO:0000256" key="6">
    <source>
        <dbReference type="ARBA" id="ARBA00023237"/>
    </source>
</evidence>
<dbReference type="InterPro" id="IPR011662">
    <property type="entry name" value="Secretin/TonB_short_N"/>
</dbReference>
<keyword evidence="10" id="KW-0675">Receptor</keyword>
<keyword evidence="11" id="KW-1185">Reference proteome</keyword>
<dbReference type="Gene3D" id="2.170.130.10">
    <property type="entry name" value="TonB-dependent receptor, plug domain"/>
    <property type="match status" value="1"/>
</dbReference>
<dbReference type="PROSITE" id="PS52016">
    <property type="entry name" value="TONB_DEPENDENT_REC_3"/>
    <property type="match status" value="1"/>
</dbReference>
<dbReference type="RefSeq" id="WP_337715664.1">
    <property type="nucleotide sequence ID" value="NZ_JBBEUB010000001.1"/>
</dbReference>
<protein>
    <submittedName>
        <fullName evidence="10">TonB-dependent receptor</fullName>
    </submittedName>
</protein>
<keyword evidence="5 7" id="KW-0472">Membrane</keyword>
<dbReference type="EMBL" id="JBBEUB010000001">
    <property type="protein sequence ID" value="MEJ2901820.1"/>
    <property type="molecule type" value="Genomic_DNA"/>
</dbReference>
<keyword evidence="4 7" id="KW-0812">Transmembrane</keyword>
<organism evidence="10 11">
    <name type="scientific">Pedobacter panaciterrae</name>
    <dbReference type="NCBI Taxonomy" id="363849"/>
    <lineage>
        <taxon>Bacteria</taxon>
        <taxon>Pseudomonadati</taxon>
        <taxon>Bacteroidota</taxon>
        <taxon>Sphingobacteriia</taxon>
        <taxon>Sphingobacteriales</taxon>
        <taxon>Sphingobacteriaceae</taxon>
        <taxon>Pedobacter</taxon>
    </lineage>
</organism>
<evidence type="ECO:0000313" key="11">
    <source>
        <dbReference type="Proteomes" id="UP001378956"/>
    </source>
</evidence>
<evidence type="ECO:0000256" key="7">
    <source>
        <dbReference type="PROSITE-ProRule" id="PRU01360"/>
    </source>
</evidence>
<evidence type="ECO:0000256" key="5">
    <source>
        <dbReference type="ARBA" id="ARBA00023136"/>
    </source>
</evidence>
<proteinExistence type="inferred from homology"/>
<evidence type="ECO:0000313" key="10">
    <source>
        <dbReference type="EMBL" id="MEJ2901820.1"/>
    </source>
</evidence>
<dbReference type="InterPro" id="IPR008969">
    <property type="entry name" value="CarboxyPept-like_regulatory"/>
</dbReference>
<dbReference type="InterPro" id="IPR039426">
    <property type="entry name" value="TonB-dep_rcpt-like"/>
</dbReference>
<dbReference type="InterPro" id="IPR012910">
    <property type="entry name" value="Plug_dom"/>
</dbReference>
<sequence length="1145" mass="128038">MKKNITTLILKIMKVGLIVFATLLTSAGTLLAETVFSQNLKDVRVTLNLNGESLERAIEKISKTSKLDFSYNNNELRKVKGIVINVSNEPITEVLVRLLDQTPFSYREIDQNIVIFRKRNELSGEKQLIKGKVTDETGIPLPGVTVQIKGTTSSVTTDVNGVYELNVASSADILVFSYMGLTTQEVVVGTQQQINVVLKDDQKILNEVVVVGYGTQKKINLSGAVDGITSKEIENRPFSSVGASLQGLIPNLNITISSGQVNKAPAFNLRGYTSLNGGSPYILVDNVPFTADELMALNPNDIESVSTLKDAASAAIYGARGAFGVILITTKTAKSNDLKVSANTYYAIRTLGKVPDIVTDPLKTMEFKHDAAYPLYNLFPENVREYARQRSENPSLPSVIISPTDPNAWAYYGSTNWMNEVYHNTAPTYSANFSISKRDEKLSYYTSGEYFTNKGMLRYGNDNYDRYNLRAKADYKLRNWLTLGNNTSFMSSTYDESVYGGEGFFHNVNRQSSLDVPKNPDGSWTSTGAALLGRLQSGGRSVTRSNNFQTTFNAKAELVKDVWDLKADATFRRIDTAGRSFDVPVPYKTGPNSAISYSGSNPTWAQNDTRLVRHNIYNIYTDFHKTFGLKHYLQVLAGFNQEYRYRTTNSVTRKGLISNTLPSISLATGDMTGSERIEDWAVRGWFYRLNYIFDNKYILELNGRYDGTSRFPSDDRWGFFPSASAAWVVTGENFFKPVAESIGLDLLKLRASYGSLGNQDVDSYLYIPSMASGQIDQILDGKRPIQVLPPGAVAPSLTWEKVSTINFGGDVSFLKNRFDLSFDAYTRYTEGMLTKGKTLPGPFGVNEPKVNAADLKTKGWEIRLGWKDGFMLAESQFYYNIGFNMGDSRSYITRFDNPNGLLSDHYVGKEIGEIWGLETEGFFQNKEELANHADQTAVGADDTGYKFDVGDLKFKDLNGDGKIDKGKNTLADHGDQKIIGNNRARYQYGIDLNAGWKGFDVRVFFQGVGKRDWYPGPSNHYFWGVYAQPWANVQVHNLDHWTPETPDAYFPRVKAYIAEDATELGNPQTKYLQDASYLRLKNLTLGYTLPKTLTNRIKLDKLRLYFSAENIFDVSHIKANLDPEGLDGKVYPFQKTFSFGLNLNF</sequence>
<dbReference type="Gene3D" id="2.40.170.20">
    <property type="entry name" value="TonB-dependent receptor, beta-barrel domain"/>
    <property type="match status" value="1"/>
</dbReference>
<feature type="domain" description="Secretin/TonB short N-terminal" evidence="8">
    <location>
        <begin position="68"/>
        <end position="118"/>
    </location>
</feature>
<dbReference type="NCBIfam" id="TIGR04057">
    <property type="entry name" value="SusC_RagA_signa"/>
    <property type="match status" value="1"/>
</dbReference>